<dbReference type="NCBIfam" id="TIGR01262">
    <property type="entry name" value="maiA"/>
    <property type="match status" value="1"/>
</dbReference>
<feature type="domain" description="GST C-terminal" evidence="10">
    <location>
        <begin position="129"/>
        <end position="260"/>
    </location>
</feature>
<keyword evidence="7" id="KW-0520">NAD</keyword>
<evidence type="ECO:0000313" key="12">
    <source>
        <dbReference type="EMBL" id="KAK3928783.1"/>
    </source>
</evidence>
<keyword evidence="5" id="KW-0828">Tyrosine catabolism</keyword>
<comment type="similarity">
    <text evidence="4">Belongs to the GST superfamily. Zeta family.</text>
</comment>
<dbReference type="InterPro" id="IPR012317">
    <property type="entry name" value="Poly(ADP-ribose)pol_cat_dom"/>
</dbReference>
<evidence type="ECO:0000259" key="11">
    <source>
        <dbReference type="PROSITE" id="PS51059"/>
    </source>
</evidence>
<dbReference type="EMBL" id="JAHWGI010001354">
    <property type="protein sequence ID" value="KAK3928783.1"/>
    <property type="molecule type" value="Genomic_DNA"/>
</dbReference>
<keyword evidence="8" id="KW-0472">Membrane</keyword>
<dbReference type="GO" id="GO:0005739">
    <property type="term" value="C:mitochondrion"/>
    <property type="evidence" value="ECO:0007669"/>
    <property type="project" value="TreeGrafter"/>
</dbReference>
<dbReference type="GO" id="GO:0006559">
    <property type="term" value="P:L-phenylalanine catabolic process"/>
    <property type="evidence" value="ECO:0007669"/>
    <property type="project" value="UniProtKB-KW"/>
</dbReference>
<keyword evidence="8" id="KW-0812">Transmembrane</keyword>
<dbReference type="SUPFAM" id="SSF52833">
    <property type="entry name" value="Thioredoxin-like"/>
    <property type="match status" value="1"/>
</dbReference>
<evidence type="ECO:0000256" key="1">
    <source>
        <dbReference type="ARBA" id="ARBA00001622"/>
    </source>
</evidence>
<dbReference type="Pfam" id="PF00644">
    <property type="entry name" value="PARP"/>
    <property type="match status" value="1"/>
</dbReference>
<dbReference type="GO" id="GO:0016034">
    <property type="term" value="F:maleylacetoacetate isomerase activity"/>
    <property type="evidence" value="ECO:0007669"/>
    <property type="project" value="UniProtKB-EC"/>
</dbReference>
<evidence type="ECO:0000256" key="5">
    <source>
        <dbReference type="ARBA" id="ARBA00022878"/>
    </source>
</evidence>
<accession>A0AAE1HWL4</accession>
<organism evidence="12 13">
    <name type="scientific">Frankliniella fusca</name>
    <dbReference type="NCBI Taxonomy" id="407009"/>
    <lineage>
        <taxon>Eukaryota</taxon>
        <taxon>Metazoa</taxon>
        <taxon>Ecdysozoa</taxon>
        <taxon>Arthropoda</taxon>
        <taxon>Hexapoda</taxon>
        <taxon>Insecta</taxon>
        <taxon>Pterygota</taxon>
        <taxon>Neoptera</taxon>
        <taxon>Paraneoptera</taxon>
        <taxon>Thysanoptera</taxon>
        <taxon>Terebrantia</taxon>
        <taxon>Thripoidea</taxon>
        <taxon>Thripidae</taxon>
        <taxon>Frankliniella</taxon>
    </lineage>
</organism>
<keyword evidence="7" id="KW-0328">Glycosyltransferase</keyword>
<reference evidence="12" key="1">
    <citation type="submission" date="2021-07" db="EMBL/GenBank/DDBJ databases">
        <authorList>
            <person name="Catto M.A."/>
            <person name="Jacobson A."/>
            <person name="Kennedy G."/>
            <person name="Labadie P."/>
            <person name="Hunt B.G."/>
            <person name="Srinivasan R."/>
        </authorList>
    </citation>
    <scope>NUCLEOTIDE SEQUENCE</scope>
    <source>
        <strain evidence="12">PL_HMW_Pooled</strain>
        <tissue evidence="12">Head</tissue>
    </source>
</reference>
<reference evidence="12" key="2">
    <citation type="journal article" date="2023" name="BMC Genomics">
        <title>Pest status, molecular evolution, and epigenetic factors derived from the genome assembly of Frankliniella fusca, a thysanopteran phytovirus vector.</title>
        <authorList>
            <person name="Catto M.A."/>
            <person name="Labadie P.E."/>
            <person name="Jacobson A.L."/>
            <person name="Kennedy G.G."/>
            <person name="Srinivasan R."/>
            <person name="Hunt B.G."/>
        </authorList>
    </citation>
    <scope>NUCLEOTIDE SEQUENCE</scope>
    <source>
        <strain evidence="12">PL_HMW_Pooled</strain>
    </source>
</reference>
<feature type="transmembrane region" description="Helical" evidence="8">
    <location>
        <begin position="6"/>
        <end position="23"/>
    </location>
</feature>
<evidence type="ECO:0000256" key="7">
    <source>
        <dbReference type="RuleBase" id="RU362114"/>
    </source>
</evidence>
<keyword evidence="13" id="KW-1185">Reference proteome</keyword>
<comment type="catalytic activity">
    <reaction evidence="1">
        <text>4-maleylacetoacetate = 4-fumarylacetoacetate</text>
        <dbReference type="Rhea" id="RHEA:14817"/>
        <dbReference type="ChEBI" id="CHEBI:17105"/>
        <dbReference type="ChEBI" id="CHEBI:18034"/>
        <dbReference type="EC" id="5.2.1.2"/>
    </reaction>
</comment>
<keyword evidence="7" id="KW-0808">Transferase</keyword>
<proteinExistence type="inferred from homology"/>
<dbReference type="PROSITE" id="PS50404">
    <property type="entry name" value="GST_NTER"/>
    <property type="match status" value="1"/>
</dbReference>
<dbReference type="Proteomes" id="UP001219518">
    <property type="component" value="Unassembled WGS sequence"/>
</dbReference>
<evidence type="ECO:0000259" key="9">
    <source>
        <dbReference type="PROSITE" id="PS50404"/>
    </source>
</evidence>
<comment type="caution">
    <text evidence="12">The sequence shown here is derived from an EMBL/GenBank/DDBJ whole genome shotgun (WGS) entry which is preliminary data.</text>
</comment>
<dbReference type="PROSITE" id="PS51059">
    <property type="entry name" value="PARP_CATALYTIC"/>
    <property type="match status" value="1"/>
</dbReference>
<dbReference type="InterPro" id="IPR040079">
    <property type="entry name" value="Glutathione_S-Trfase"/>
</dbReference>
<protein>
    <recommendedName>
        <fullName evidence="7">Poly [ADP-ribose] polymerase</fullName>
        <shortName evidence="7">PARP</shortName>
        <ecNumber evidence="7">2.4.2.-</ecNumber>
    </recommendedName>
</protein>
<dbReference type="Pfam" id="PF02798">
    <property type="entry name" value="GST_N"/>
    <property type="match status" value="1"/>
</dbReference>
<keyword evidence="6" id="KW-0585">Phenylalanine catabolism</keyword>
<dbReference type="GO" id="GO:0004364">
    <property type="term" value="F:glutathione transferase activity"/>
    <property type="evidence" value="ECO:0007669"/>
    <property type="project" value="TreeGrafter"/>
</dbReference>
<dbReference type="PANTHER" id="PTHR42673:SF4">
    <property type="entry name" value="MALEYLACETOACETATE ISOMERASE"/>
    <property type="match status" value="1"/>
</dbReference>
<dbReference type="SUPFAM" id="SSF56399">
    <property type="entry name" value="ADP-ribosylation"/>
    <property type="match status" value="1"/>
</dbReference>
<name>A0AAE1HWL4_9NEOP</name>
<evidence type="ECO:0000256" key="4">
    <source>
        <dbReference type="ARBA" id="ARBA00010007"/>
    </source>
</evidence>
<evidence type="ECO:0000256" key="3">
    <source>
        <dbReference type="ARBA" id="ARBA00004671"/>
    </source>
</evidence>
<keyword evidence="8" id="KW-1133">Transmembrane helix</keyword>
<dbReference type="SFLD" id="SFLDS00019">
    <property type="entry name" value="Glutathione_Transferase_(cytos"/>
    <property type="match status" value="1"/>
</dbReference>
<dbReference type="PANTHER" id="PTHR42673">
    <property type="entry name" value="MALEYLACETOACETATE ISOMERASE"/>
    <property type="match status" value="1"/>
</dbReference>
<dbReference type="FunFam" id="1.20.1050.10:FF:000010">
    <property type="entry name" value="Maleylacetoacetate isomerase isoform 1"/>
    <property type="match status" value="1"/>
</dbReference>
<evidence type="ECO:0000256" key="8">
    <source>
        <dbReference type="SAM" id="Phobius"/>
    </source>
</evidence>
<evidence type="ECO:0000313" key="13">
    <source>
        <dbReference type="Proteomes" id="UP001219518"/>
    </source>
</evidence>
<dbReference type="InterPro" id="IPR004045">
    <property type="entry name" value="Glutathione_S-Trfase_N"/>
</dbReference>
<dbReference type="CDD" id="cd03191">
    <property type="entry name" value="GST_C_Zeta"/>
    <property type="match status" value="1"/>
</dbReference>
<dbReference type="InterPro" id="IPR034330">
    <property type="entry name" value="GST_Zeta_C"/>
</dbReference>
<dbReference type="InterPro" id="IPR005955">
    <property type="entry name" value="GST_Zeta"/>
</dbReference>
<evidence type="ECO:0000256" key="6">
    <source>
        <dbReference type="ARBA" id="ARBA00023232"/>
    </source>
</evidence>
<dbReference type="InterPro" id="IPR036249">
    <property type="entry name" value="Thioredoxin-like_sf"/>
</dbReference>
<comment type="cofactor">
    <cofactor evidence="2">
        <name>glutathione</name>
        <dbReference type="ChEBI" id="CHEBI:57925"/>
    </cofactor>
</comment>
<dbReference type="SFLD" id="SFLDG00358">
    <property type="entry name" value="Main_(cytGST)"/>
    <property type="match status" value="1"/>
</dbReference>
<dbReference type="Gene3D" id="3.40.30.10">
    <property type="entry name" value="Glutaredoxin"/>
    <property type="match status" value="1"/>
</dbReference>
<gene>
    <name evidence="12" type="ORF">KUF71_017006</name>
</gene>
<comment type="pathway">
    <text evidence="3">Amino-acid degradation; L-phenylalanine degradation; acetoacetate and fumarate from L-phenylalanine: step 5/6.</text>
</comment>
<sequence length="478" mass="55214">MNIKDLRFYFVWLLITMIIRNIFSKSKLLINIYQIFLQPTLYSNWRSSCSFRVRIVGLCFTALNLKKLHYNIHPVNVFKNENKSQEYLSINPLGKVPALQIDGHTIVESLNILHYLEETRPEHPLMPIDVYQRSKVREVCEMIQSGIQPLQNVGLLSHVESLAGKEERLKWAQYWINYGFSALEKQLTAYSGKCSVGDDITLADCCVVPQVFNAIIYRVDLEQYPTIFRIFKGLEKQPAFYTANPFNQSDCDMKEKKIDFKSKTLKMSVNRKQLSPEDPKFREVSKFFLNSARGKDFKLKIEAIEEVHNPSLQQNFEIYEKIYKRRYGKVQVINAFHGTHSNNIQSVLENNLQCNRSGLNSGERFGKGVNFSALSHVASHYCCGPDRVLQMLLCRVLVSNVQSVPELETVYAPYLKGSPVQCDTMARNAEVMDVVVKYEDHTFYPTFVIKFTKHSLHTPSFDDLPFKSPSASNFYPFQ</sequence>
<dbReference type="GO" id="GO:0003950">
    <property type="term" value="F:NAD+ poly-ADP-ribosyltransferase activity"/>
    <property type="evidence" value="ECO:0007669"/>
    <property type="project" value="UniProtKB-UniRule"/>
</dbReference>
<dbReference type="InterPro" id="IPR010987">
    <property type="entry name" value="Glutathione-S-Trfase_C-like"/>
</dbReference>
<dbReference type="GO" id="GO:0006572">
    <property type="term" value="P:L-tyrosine catabolic process"/>
    <property type="evidence" value="ECO:0007669"/>
    <property type="project" value="UniProtKB-KW"/>
</dbReference>
<dbReference type="EC" id="2.4.2.-" evidence="7"/>
<keyword evidence="12" id="KW-0413">Isomerase</keyword>
<feature type="domain" description="GST N-terminal" evidence="9">
    <location>
        <begin position="37"/>
        <end position="124"/>
    </location>
</feature>
<dbReference type="AlphaFoldDB" id="A0AAE1HWL4"/>
<dbReference type="PROSITE" id="PS50405">
    <property type="entry name" value="GST_CTER"/>
    <property type="match status" value="1"/>
</dbReference>
<dbReference type="Gene3D" id="3.90.228.10">
    <property type="match status" value="1"/>
</dbReference>
<evidence type="ECO:0000259" key="10">
    <source>
        <dbReference type="PROSITE" id="PS50405"/>
    </source>
</evidence>
<dbReference type="GO" id="GO:0006749">
    <property type="term" value="P:glutathione metabolic process"/>
    <property type="evidence" value="ECO:0007669"/>
    <property type="project" value="TreeGrafter"/>
</dbReference>
<dbReference type="SUPFAM" id="SSF47616">
    <property type="entry name" value="GST C-terminal domain-like"/>
    <property type="match status" value="1"/>
</dbReference>
<dbReference type="Gene3D" id="1.20.1050.10">
    <property type="match status" value="1"/>
</dbReference>
<dbReference type="InterPro" id="IPR036282">
    <property type="entry name" value="Glutathione-S-Trfase_C_sf"/>
</dbReference>
<feature type="domain" description="PARP catalytic" evidence="11">
    <location>
        <begin position="258"/>
        <end position="473"/>
    </location>
</feature>
<evidence type="ECO:0000256" key="2">
    <source>
        <dbReference type="ARBA" id="ARBA00001955"/>
    </source>
</evidence>